<evidence type="ECO:0000256" key="2">
    <source>
        <dbReference type="ARBA" id="ARBA00022448"/>
    </source>
</evidence>
<dbReference type="SUPFAM" id="SSF49464">
    <property type="entry name" value="Carboxypeptidase regulatory domain-like"/>
    <property type="match status" value="1"/>
</dbReference>
<dbReference type="Pfam" id="PF07715">
    <property type="entry name" value="Plug"/>
    <property type="match status" value="1"/>
</dbReference>
<dbReference type="PANTHER" id="PTHR30069">
    <property type="entry name" value="TONB-DEPENDENT OUTER MEMBRANE RECEPTOR"/>
    <property type="match status" value="1"/>
</dbReference>
<keyword evidence="6 11" id="KW-0798">TonB box</keyword>
<feature type="chain" id="PRO_5003477730" description="TonB-dependent receptor plug domain-containing protein" evidence="12">
    <location>
        <begin position="18"/>
        <end position="1171"/>
    </location>
</feature>
<keyword evidence="7 10" id="KW-0472">Membrane</keyword>
<dbReference type="eggNOG" id="COG4206">
    <property type="taxonomic scope" value="Bacteria"/>
</dbReference>
<keyword evidence="2 10" id="KW-0813">Transport</keyword>
<dbReference type="InterPro" id="IPR023996">
    <property type="entry name" value="TonB-dep_OMP_SusC/RagA"/>
</dbReference>
<dbReference type="STRING" id="742725.HMPREF9450_00674"/>
<dbReference type="NCBIfam" id="TIGR04056">
    <property type="entry name" value="OMP_RagA_SusC"/>
    <property type="match status" value="1"/>
</dbReference>
<comment type="similarity">
    <text evidence="10 11">Belongs to the TonB-dependent receptor family.</text>
</comment>
<dbReference type="InterPro" id="IPR012910">
    <property type="entry name" value="Plug_dom"/>
</dbReference>
<protein>
    <recommendedName>
        <fullName evidence="17">TonB-dependent receptor plug domain-containing protein</fullName>
    </recommendedName>
</protein>
<keyword evidence="5 12" id="KW-0732">Signal</keyword>
<evidence type="ECO:0000256" key="1">
    <source>
        <dbReference type="ARBA" id="ARBA00004571"/>
    </source>
</evidence>
<dbReference type="Gene3D" id="2.170.130.10">
    <property type="entry name" value="TonB-dependent receptor, plug domain"/>
    <property type="match status" value="1"/>
</dbReference>
<dbReference type="Pfam" id="PF00593">
    <property type="entry name" value="TonB_dep_Rec_b-barrel"/>
    <property type="match status" value="1"/>
</dbReference>
<comment type="caution">
    <text evidence="15">The sequence shown here is derived from an EMBL/GenBank/DDBJ whole genome shotgun (WGS) entry which is preliminary data.</text>
</comment>
<dbReference type="InterPro" id="IPR039426">
    <property type="entry name" value="TonB-dep_rcpt-like"/>
</dbReference>
<evidence type="ECO:0000256" key="8">
    <source>
        <dbReference type="ARBA" id="ARBA00023170"/>
    </source>
</evidence>
<dbReference type="InterPro" id="IPR037066">
    <property type="entry name" value="Plug_dom_sf"/>
</dbReference>
<evidence type="ECO:0000256" key="12">
    <source>
        <dbReference type="SAM" id="SignalP"/>
    </source>
</evidence>
<keyword evidence="16" id="KW-1185">Reference proteome</keyword>
<dbReference type="InterPro" id="IPR023997">
    <property type="entry name" value="TonB-dep_OMP_SusC/RagA_CS"/>
</dbReference>
<dbReference type="PANTHER" id="PTHR30069:SF29">
    <property type="entry name" value="HEMOGLOBIN AND HEMOGLOBIN-HAPTOGLOBIN-BINDING PROTEIN 1-RELATED"/>
    <property type="match status" value="1"/>
</dbReference>
<evidence type="ECO:0000256" key="11">
    <source>
        <dbReference type="RuleBase" id="RU003357"/>
    </source>
</evidence>
<evidence type="ECO:0000313" key="15">
    <source>
        <dbReference type="EMBL" id="EHB92961.1"/>
    </source>
</evidence>
<dbReference type="PATRIC" id="fig|742725.3.peg.730"/>
<evidence type="ECO:0000256" key="9">
    <source>
        <dbReference type="ARBA" id="ARBA00023237"/>
    </source>
</evidence>
<evidence type="ECO:0000259" key="13">
    <source>
        <dbReference type="Pfam" id="PF00593"/>
    </source>
</evidence>
<evidence type="ECO:0000256" key="4">
    <source>
        <dbReference type="ARBA" id="ARBA00022692"/>
    </source>
</evidence>
<feature type="domain" description="TonB-dependent receptor-like beta-barrel" evidence="13">
    <location>
        <begin position="514"/>
        <end position="914"/>
    </location>
</feature>
<keyword evidence="8" id="KW-0675">Receptor</keyword>
<dbReference type="Gene3D" id="2.60.40.1120">
    <property type="entry name" value="Carboxypeptidase-like, regulatory domain"/>
    <property type="match status" value="1"/>
</dbReference>
<feature type="domain" description="TonB-dependent receptor plug" evidence="14">
    <location>
        <begin position="109"/>
        <end position="220"/>
    </location>
</feature>
<evidence type="ECO:0000256" key="7">
    <source>
        <dbReference type="ARBA" id="ARBA00023136"/>
    </source>
</evidence>
<organism evidence="15 16">
    <name type="scientific">Alistipes indistinctus YIT 12060</name>
    <dbReference type="NCBI Taxonomy" id="742725"/>
    <lineage>
        <taxon>Bacteria</taxon>
        <taxon>Pseudomonadati</taxon>
        <taxon>Bacteroidota</taxon>
        <taxon>Bacteroidia</taxon>
        <taxon>Bacteroidales</taxon>
        <taxon>Rikenellaceae</taxon>
        <taxon>Alistipes</taxon>
    </lineage>
</organism>
<name>G5H6W4_9BACT</name>
<reference evidence="15 16" key="1">
    <citation type="submission" date="2011-08" db="EMBL/GenBank/DDBJ databases">
        <title>The Genome Sequence of Alistipes indistinctus YIT 12060.</title>
        <authorList>
            <consortium name="The Broad Institute Genome Sequencing Platform"/>
            <person name="Earl A."/>
            <person name="Ward D."/>
            <person name="Feldgarden M."/>
            <person name="Gevers D."/>
            <person name="Morotomi M."/>
            <person name="Young S.K."/>
            <person name="Zeng Q."/>
            <person name="Gargeya S."/>
            <person name="Fitzgerald M."/>
            <person name="Haas B."/>
            <person name="Abouelleil A."/>
            <person name="Alvarado L."/>
            <person name="Arachchi H.M."/>
            <person name="Berlin A."/>
            <person name="Brown A."/>
            <person name="Chapman S.B."/>
            <person name="Chen Z."/>
            <person name="Dunbar C."/>
            <person name="Freedman E."/>
            <person name="Gearin G."/>
            <person name="Gellesch M."/>
            <person name="Goldberg J."/>
            <person name="Griggs A."/>
            <person name="Gujja S."/>
            <person name="Heiman D."/>
            <person name="Howarth C."/>
            <person name="Larson L."/>
            <person name="Lui A."/>
            <person name="MacDonald P.J.P."/>
            <person name="Montmayeur A."/>
            <person name="Murphy C."/>
            <person name="Neiman D."/>
            <person name="Pearson M."/>
            <person name="Priest M."/>
            <person name="Roberts A."/>
            <person name="Saif S."/>
            <person name="Shea T."/>
            <person name="Shenoy N."/>
            <person name="Sisk P."/>
            <person name="Stolte C."/>
            <person name="Sykes S."/>
            <person name="Wortman J."/>
            <person name="Nusbaum C."/>
            <person name="Birren B."/>
        </authorList>
    </citation>
    <scope>NUCLEOTIDE SEQUENCE [LARGE SCALE GENOMIC DNA]</scope>
    <source>
        <strain evidence="15 16">YIT 12060</strain>
    </source>
</reference>
<proteinExistence type="inferred from homology"/>
<dbReference type="Gene3D" id="2.40.170.20">
    <property type="entry name" value="TonB-dependent receptor, beta-barrel domain"/>
    <property type="match status" value="1"/>
</dbReference>
<dbReference type="InterPro" id="IPR036942">
    <property type="entry name" value="Beta-barrel_TonB_sf"/>
</dbReference>
<dbReference type="OrthoDB" id="9768177at2"/>
<dbReference type="EMBL" id="ADLD01000008">
    <property type="protein sequence ID" value="EHB92961.1"/>
    <property type="molecule type" value="Genomic_DNA"/>
</dbReference>
<evidence type="ECO:0000256" key="10">
    <source>
        <dbReference type="PROSITE-ProRule" id="PRU01360"/>
    </source>
</evidence>
<dbReference type="PROSITE" id="PS52016">
    <property type="entry name" value="TONB_DEPENDENT_REC_3"/>
    <property type="match status" value="1"/>
</dbReference>
<evidence type="ECO:0000313" key="16">
    <source>
        <dbReference type="Proteomes" id="UP000006008"/>
    </source>
</evidence>
<dbReference type="GO" id="GO:0009279">
    <property type="term" value="C:cell outer membrane"/>
    <property type="evidence" value="ECO:0007669"/>
    <property type="project" value="UniProtKB-SubCell"/>
</dbReference>
<dbReference type="GO" id="GO:0015344">
    <property type="term" value="F:siderophore uptake transmembrane transporter activity"/>
    <property type="evidence" value="ECO:0007669"/>
    <property type="project" value="TreeGrafter"/>
</dbReference>
<dbReference type="GO" id="GO:0044718">
    <property type="term" value="P:siderophore transmembrane transport"/>
    <property type="evidence" value="ECO:0007669"/>
    <property type="project" value="TreeGrafter"/>
</dbReference>
<dbReference type="AlphaFoldDB" id="G5H6W4"/>
<evidence type="ECO:0000256" key="5">
    <source>
        <dbReference type="ARBA" id="ARBA00022729"/>
    </source>
</evidence>
<gene>
    <name evidence="15" type="ORF">HMPREF9450_00674</name>
</gene>
<keyword evidence="4 10" id="KW-0812">Transmembrane</keyword>
<dbReference type="InterPro" id="IPR000531">
    <property type="entry name" value="Beta-barrel_TonB"/>
</dbReference>
<keyword evidence="3 10" id="KW-1134">Transmembrane beta strand</keyword>
<dbReference type="Pfam" id="PF13715">
    <property type="entry name" value="CarbopepD_reg_2"/>
    <property type="match status" value="1"/>
</dbReference>
<evidence type="ECO:0008006" key="17">
    <source>
        <dbReference type="Google" id="ProtNLM"/>
    </source>
</evidence>
<evidence type="ECO:0000259" key="14">
    <source>
        <dbReference type="Pfam" id="PF07715"/>
    </source>
</evidence>
<dbReference type="NCBIfam" id="TIGR04057">
    <property type="entry name" value="SusC_RagA_signa"/>
    <property type="match status" value="1"/>
</dbReference>
<dbReference type="SUPFAM" id="SSF56935">
    <property type="entry name" value="Porins"/>
    <property type="match status" value="1"/>
</dbReference>
<accession>G5H6W4</accession>
<comment type="subcellular location">
    <subcellularLocation>
        <location evidence="1 10">Cell outer membrane</location>
        <topology evidence="1 10">Multi-pass membrane protein</topology>
    </subcellularLocation>
</comment>
<dbReference type="InterPro" id="IPR008969">
    <property type="entry name" value="CarboxyPept-like_regulatory"/>
</dbReference>
<sequence>MFLVLCITALSMTLVQAQERTYSGVVKGSDGQPVIGASVEVVGTTVGTSTGLDGDYTIKAKQGSKIKYSFLGTKSVTVTAGGSTTINVTLEDDAQALDDVVVVAFGSTKKKDLTGSISTIDSKLISSQANSTLSKALEGAIPGLQVSSVDGQPGLDMGIRIRGIGTASQNNSNALVVIDGVPNTNSSVLATLNPKDVESITVLKDAASTALWGSRGANGVIMVTTKRGQQGKAKVTFEGKWGINMISNNGSPDLMRDPADYYEMAWQGIYNSVRYGAQDQYTTNLKSPNMSHEEAALFASQHLFNYTGSTTDFTGRNGLYNWMYYDVPGATYESTGSGVNRSATMTGAYLIDPATGKISADARRLYDPDDWEDMLYKKAFRQEYNVSVSGATDKTDYYISAGYLQDPSYIEGSHFDRYNVRSNINTQVTKWLKAGINMGYSRRSIQSPATRYGRNSGAAVQNVFLWANGYSPMASMYARDKNGNYVLDEKTGDKVVVDGPGVQYSPLDPTGGSVLGRYPVTSRANAYDVLYQLENDKDQTIYNDLNMRGYVEAKFLKDFTFNANLAVDESFSVRDRYNNKLHGAGVSERGSMGRIYGDYMNINSQQTLNWAHDYGKHHVDALIGHEFNWMRTSSMNYKASYSLIDGFNTFANFININGSTSPLSGVGGGEDKEALEGYFARANYVYDNKYYATASLRFDGSSKFRNVSDQWGTFWSVGGAWRISAENWMQDATWLTDLKIRADYGVIGNQNGIGRYAGYQTWTYAATGYTTPGSYTPSGWKLTQGAFANENLTWEKKKTVDVGLDFRLWDRFYGTLDWYQTITDDAIWDAPVSYAMTGQRTLPMNSARMRNRGFELELGVDIIKTPDILWSFGVNGGTYSTTVLEVPEGTGSDAYGGNWTASIDKWDVQGAYLNGSPVIYLRGIGKPYYNLYMYKYGGVDSNTGLPLYASTVSKDNISALQQAKHVYGEIREGNTVYTTDYTLATRQEFGDVTPDFVGGFNTSFRYKNFDLAATFAFQIGGYFYSNNYSDWWYNPQNNDGIGSSHLSKELKGNTWTPDNTGAKFPMVFAYSTTDKVHGANIGSDESMKTDLALFKASYLNVKNITVGYNFPQKWMDKIGIGGIRVYASLDNFWMICKNGIDPRMSLTGGLDVGAMSYPYMRTCSLGVNVTF</sequence>
<evidence type="ECO:0000256" key="3">
    <source>
        <dbReference type="ARBA" id="ARBA00022452"/>
    </source>
</evidence>
<dbReference type="HOGENOM" id="CLU_004317_1_1_10"/>
<evidence type="ECO:0000256" key="6">
    <source>
        <dbReference type="ARBA" id="ARBA00023077"/>
    </source>
</evidence>
<dbReference type="Proteomes" id="UP000006008">
    <property type="component" value="Unassembled WGS sequence"/>
</dbReference>
<keyword evidence="9 10" id="KW-0998">Cell outer membrane</keyword>
<feature type="signal peptide" evidence="12">
    <location>
        <begin position="1"/>
        <end position="17"/>
    </location>
</feature>